<gene>
    <name evidence="2" type="ORF">RSOLAG1IB_09721</name>
</gene>
<dbReference type="AlphaFoldDB" id="A0A0B7FUJ8"/>
<sequence length="113" mass="12164">MARTIQTYRYSTGGKPPRKQSSATRGNSSASITHVQKEKRRSKHPPGPSSSSLPTRRSARIRDATKSKNPCAQYSGTTDSESGTTALNNSAEQPLNHASGGDSHISLKQRTPE</sequence>
<feature type="compositionally biased region" description="Polar residues" evidence="1">
    <location>
        <begin position="1"/>
        <end position="10"/>
    </location>
</feature>
<feature type="compositionally biased region" description="Polar residues" evidence="1">
    <location>
        <begin position="67"/>
        <end position="93"/>
    </location>
</feature>
<reference evidence="2 3" key="1">
    <citation type="submission" date="2014-11" db="EMBL/GenBank/DDBJ databases">
        <authorList>
            <person name="Wibberg Daniel"/>
        </authorList>
    </citation>
    <scope>NUCLEOTIDE SEQUENCE [LARGE SCALE GENOMIC DNA]</scope>
    <source>
        <strain evidence="2">Rhizoctonia solani AG1-IB 7/3/14</strain>
    </source>
</reference>
<accession>A0A0B7FUJ8</accession>
<feature type="compositionally biased region" description="Polar residues" evidence="1">
    <location>
        <begin position="19"/>
        <end position="34"/>
    </location>
</feature>
<keyword evidence="3" id="KW-1185">Reference proteome</keyword>
<dbReference type="STRING" id="1108050.A0A0B7FUJ8"/>
<evidence type="ECO:0000313" key="3">
    <source>
        <dbReference type="Proteomes" id="UP000059188"/>
    </source>
</evidence>
<dbReference type="EMBL" id="LN679148">
    <property type="protein sequence ID" value="CEL60539.1"/>
    <property type="molecule type" value="Genomic_DNA"/>
</dbReference>
<name>A0A0B7FUJ8_THACB</name>
<proteinExistence type="predicted"/>
<organism evidence="2 3">
    <name type="scientific">Thanatephorus cucumeris (strain AG1-IB / isolate 7/3/14)</name>
    <name type="common">Lettuce bottom rot fungus</name>
    <name type="synonym">Rhizoctonia solani</name>
    <dbReference type="NCBI Taxonomy" id="1108050"/>
    <lineage>
        <taxon>Eukaryota</taxon>
        <taxon>Fungi</taxon>
        <taxon>Dikarya</taxon>
        <taxon>Basidiomycota</taxon>
        <taxon>Agaricomycotina</taxon>
        <taxon>Agaricomycetes</taxon>
        <taxon>Cantharellales</taxon>
        <taxon>Ceratobasidiaceae</taxon>
        <taxon>Rhizoctonia</taxon>
        <taxon>Rhizoctonia solani AG-1</taxon>
    </lineage>
</organism>
<protein>
    <submittedName>
        <fullName evidence="2">Uncharacterized protein</fullName>
    </submittedName>
</protein>
<dbReference type="Proteomes" id="UP000059188">
    <property type="component" value="Unassembled WGS sequence"/>
</dbReference>
<evidence type="ECO:0000256" key="1">
    <source>
        <dbReference type="SAM" id="MobiDB-lite"/>
    </source>
</evidence>
<evidence type="ECO:0000313" key="2">
    <source>
        <dbReference type="EMBL" id="CEL60539.1"/>
    </source>
</evidence>
<feature type="region of interest" description="Disordered" evidence="1">
    <location>
        <begin position="1"/>
        <end position="113"/>
    </location>
</feature>